<keyword evidence="7" id="KW-0808">Transferase</keyword>
<evidence type="ECO:0000256" key="5">
    <source>
        <dbReference type="ARBA" id="ARBA00012104"/>
    </source>
</evidence>
<dbReference type="EMBL" id="JTDY01001936">
    <property type="protein sequence ID" value="KOB72503.1"/>
    <property type="molecule type" value="Genomic_DNA"/>
</dbReference>
<evidence type="ECO:0000256" key="11">
    <source>
        <dbReference type="ARBA" id="ARBA00032808"/>
    </source>
</evidence>
<dbReference type="GO" id="GO:0008478">
    <property type="term" value="F:pyridoxal kinase activity"/>
    <property type="evidence" value="ECO:0007669"/>
    <property type="project" value="UniProtKB-EC"/>
</dbReference>
<reference evidence="16 17" key="1">
    <citation type="journal article" date="2015" name="Genome Biol. Evol.">
        <title>The genome of winter moth (Operophtera brumata) provides a genomic perspective on sexual dimorphism and phenology.</title>
        <authorList>
            <person name="Derks M.F."/>
            <person name="Smit S."/>
            <person name="Salis L."/>
            <person name="Schijlen E."/>
            <person name="Bossers A."/>
            <person name="Mateman C."/>
            <person name="Pijl A.S."/>
            <person name="de Ridder D."/>
            <person name="Groenen M.A."/>
            <person name="Visser M.E."/>
            <person name="Megens H.J."/>
        </authorList>
    </citation>
    <scope>NUCLEOTIDE SEQUENCE [LARGE SCALE GENOMIC DNA]</scope>
    <source>
        <strain evidence="16">WM2013NL</strain>
        <tissue evidence="16">Head and thorax</tissue>
    </source>
</reference>
<evidence type="ECO:0000256" key="4">
    <source>
        <dbReference type="ARBA" id="ARBA00008805"/>
    </source>
</evidence>
<proteinExistence type="inferred from homology"/>
<evidence type="ECO:0000313" key="16">
    <source>
        <dbReference type="EMBL" id="KOB72503.1"/>
    </source>
</evidence>
<evidence type="ECO:0000256" key="9">
    <source>
        <dbReference type="ARBA" id="ARBA00022777"/>
    </source>
</evidence>
<keyword evidence="10" id="KW-0067">ATP-binding</keyword>
<dbReference type="GO" id="GO:0005829">
    <property type="term" value="C:cytosol"/>
    <property type="evidence" value="ECO:0007669"/>
    <property type="project" value="TreeGrafter"/>
</dbReference>
<dbReference type="AlphaFoldDB" id="A0A0L7LAI2"/>
<evidence type="ECO:0000256" key="3">
    <source>
        <dbReference type="ARBA" id="ARBA00005210"/>
    </source>
</evidence>
<dbReference type="GO" id="GO:0009443">
    <property type="term" value="P:pyridoxal 5'-phosphate salvage"/>
    <property type="evidence" value="ECO:0007669"/>
    <property type="project" value="InterPro"/>
</dbReference>
<gene>
    <name evidence="16" type="ORF">OBRU01_12209</name>
</gene>
<comment type="catalytic activity">
    <reaction evidence="13">
        <text>pyridoxal + ATP = pyridoxal 5'-phosphate + ADP + H(+)</text>
        <dbReference type="Rhea" id="RHEA:10224"/>
        <dbReference type="ChEBI" id="CHEBI:15378"/>
        <dbReference type="ChEBI" id="CHEBI:17310"/>
        <dbReference type="ChEBI" id="CHEBI:30616"/>
        <dbReference type="ChEBI" id="CHEBI:456216"/>
        <dbReference type="ChEBI" id="CHEBI:597326"/>
        <dbReference type="EC" id="2.7.1.35"/>
    </reaction>
    <physiologicalReaction direction="left-to-right" evidence="13">
        <dbReference type="Rhea" id="RHEA:10225"/>
    </physiologicalReaction>
</comment>
<keyword evidence="17" id="KW-1185">Reference proteome</keyword>
<evidence type="ECO:0000256" key="13">
    <source>
        <dbReference type="ARBA" id="ARBA00047377"/>
    </source>
</evidence>
<dbReference type="InterPro" id="IPR013749">
    <property type="entry name" value="PM/HMP-P_kinase-1"/>
</dbReference>
<keyword evidence="8" id="KW-0547">Nucleotide-binding</keyword>
<evidence type="ECO:0000256" key="2">
    <source>
        <dbReference type="ARBA" id="ARBA00004835"/>
    </source>
</evidence>
<dbReference type="Proteomes" id="UP000037510">
    <property type="component" value="Unassembled WGS sequence"/>
</dbReference>
<comment type="catalytic activity">
    <reaction evidence="14">
        <text>pyridoxine + ATP = pyridoxine 5'-phosphate + ADP + H(+)</text>
        <dbReference type="Rhea" id="RHEA:25108"/>
        <dbReference type="ChEBI" id="CHEBI:15378"/>
        <dbReference type="ChEBI" id="CHEBI:16709"/>
        <dbReference type="ChEBI" id="CHEBI:30616"/>
        <dbReference type="ChEBI" id="CHEBI:58589"/>
        <dbReference type="ChEBI" id="CHEBI:456216"/>
        <dbReference type="EC" id="2.7.1.35"/>
    </reaction>
    <physiologicalReaction direction="left-to-right" evidence="14">
        <dbReference type="Rhea" id="RHEA:25109"/>
    </physiologicalReaction>
</comment>
<dbReference type="Gene3D" id="3.40.1190.20">
    <property type="match status" value="2"/>
</dbReference>
<evidence type="ECO:0000256" key="12">
    <source>
        <dbReference type="ARBA" id="ARBA00047310"/>
    </source>
</evidence>
<dbReference type="PANTHER" id="PTHR10534">
    <property type="entry name" value="PYRIDOXAL KINASE"/>
    <property type="match status" value="1"/>
</dbReference>
<dbReference type="Pfam" id="PF08543">
    <property type="entry name" value="Phos_pyr_kin"/>
    <property type="match status" value="1"/>
</dbReference>
<evidence type="ECO:0000256" key="6">
    <source>
        <dbReference type="ARBA" id="ARBA00018134"/>
    </source>
</evidence>
<dbReference type="InterPro" id="IPR004625">
    <property type="entry name" value="PyrdxlKinase"/>
</dbReference>
<protein>
    <recommendedName>
        <fullName evidence="6">Pyridoxal kinase</fullName>
        <ecNumber evidence="5">2.7.1.35</ecNumber>
    </recommendedName>
    <alternativeName>
        <fullName evidence="11">Pyridoxine kinase</fullName>
    </alternativeName>
</protein>
<comment type="pathway">
    <text evidence="2">Cofactor metabolism; pyridoxal 5'-phosphate salvage; pyridoxine 5'-phosphate from pyridoxine: step 1/1.</text>
</comment>
<comment type="similarity">
    <text evidence="4">Belongs to the pyridoxine kinase family.</text>
</comment>
<organism evidence="16 17">
    <name type="scientific">Operophtera brumata</name>
    <name type="common">Winter moth</name>
    <name type="synonym">Phalaena brumata</name>
    <dbReference type="NCBI Taxonomy" id="104452"/>
    <lineage>
        <taxon>Eukaryota</taxon>
        <taxon>Metazoa</taxon>
        <taxon>Ecdysozoa</taxon>
        <taxon>Arthropoda</taxon>
        <taxon>Hexapoda</taxon>
        <taxon>Insecta</taxon>
        <taxon>Pterygota</taxon>
        <taxon>Neoptera</taxon>
        <taxon>Endopterygota</taxon>
        <taxon>Lepidoptera</taxon>
        <taxon>Glossata</taxon>
        <taxon>Ditrysia</taxon>
        <taxon>Geometroidea</taxon>
        <taxon>Geometridae</taxon>
        <taxon>Larentiinae</taxon>
        <taxon>Operophtera</taxon>
    </lineage>
</organism>
<evidence type="ECO:0000256" key="14">
    <source>
        <dbReference type="ARBA" id="ARBA00048524"/>
    </source>
</evidence>
<name>A0A0L7LAI2_OPEBR</name>
<dbReference type="UniPathway" id="UPA01068">
    <property type="reaction ID" value="UER00298"/>
</dbReference>
<dbReference type="Pfam" id="PF06320">
    <property type="entry name" value="GCN5L1"/>
    <property type="match status" value="1"/>
</dbReference>
<comment type="caution">
    <text evidence="16">The sequence shown here is derived from an EMBL/GenBank/DDBJ whole genome shotgun (WGS) entry which is preliminary data.</text>
</comment>
<accession>A0A0L7LAI2</accession>
<comment type="catalytic activity">
    <reaction evidence="12">
        <text>pyridoxamine + ATP = pyridoxamine 5'-phosphate + ADP + H(+)</text>
        <dbReference type="Rhea" id="RHEA:25104"/>
        <dbReference type="ChEBI" id="CHEBI:15378"/>
        <dbReference type="ChEBI" id="CHEBI:30616"/>
        <dbReference type="ChEBI" id="CHEBI:57761"/>
        <dbReference type="ChEBI" id="CHEBI:58451"/>
        <dbReference type="ChEBI" id="CHEBI:456216"/>
        <dbReference type="EC" id="2.7.1.35"/>
    </reaction>
    <physiologicalReaction direction="left-to-right" evidence="12">
        <dbReference type="Rhea" id="RHEA:25105"/>
    </physiologicalReaction>
</comment>
<dbReference type="PANTHER" id="PTHR10534:SF2">
    <property type="entry name" value="PYRIDOXAL KINASE"/>
    <property type="match status" value="1"/>
</dbReference>
<evidence type="ECO:0000256" key="7">
    <source>
        <dbReference type="ARBA" id="ARBA00022679"/>
    </source>
</evidence>
<evidence type="ECO:0000259" key="15">
    <source>
        <dbReference type="Pfam" id="PF08543"/>
    </source>
</evidence>
<keyword evidence="9" id="KW-0418">Kinase</keyword>
<evidence type="ECO:0000256" key="1">
    <source>
        <dbReference type="ARBA" id="ARBA00004750"/>
    </source>
</evidence>
<evidence type="ECO:0000256" key="10">
    <source>
        <dbReference type="ARBA" id="ARBA00022840"/>
    </source>
</evidence>
<comment type="pathway">
    <text evidence="1">Cofactor metabolism; pyridoxal 5'-phosphate salvage; pyridoxamine 5'-phosphate from pyridoxamine: step 1/1.</text>
</comment>
<dbReference type="GO" id="GO:0005524">
    <property type="term" value="F:ATP binding"/>
    <property type="evidence" value="ECO:0007669"/>
    <property type="project" value="UniProtKB-KW"/>
</dbReference>
<dbReference type="EC" id="2.7.1.35" evidence="5"/>
<sequence length="310" mass="34186">MLSTLIKEHQTKQAAKRVVQEQKRKECIAAANDLTQALVDHLNVGVAQAYLNQKKLDAEAKLLHQGAINFAKQTQQWLALVENFSSSLKEIGDVENWARSIENDMKIITDTLEKAYETTRGQSSSSSTPKVLSIQSHVVHGYVGNKSAVFPLQVLGFEVDFINTVQFSTHTAYKHIKGNVLQNEEMVQLVEGLMLNDVDYYTHFLTGDVVVPLADIITPNQFEAELLTGLEMKDLSGALEVIKALHDKGVKTVVLSSTDLGDKDHMIGIASSGAIQPTGKIPPKLIELRLVQNKSTIENPKIVIHAVQIN</sequence>
<dbReference type="InterPro" id="IPR029056">
    <property type="entry name" value="Ribokinase-like"/>
</dbReference>
<evidence type="ECO:0000313" key="17">
    <source>
        <dbReference type="Proteomes" id="UP000037510"/>
    </source>
</evidence>
<dbReference type="SUPFAM" id="SSF53613">
    <property type="entry name" value="Ribokinase-like"/>
    <property type="match status" value="1"/>
</dbReference>
<feature type="domain" description="Pyridoxamine kinase/Phosphomethylpyrimidine kinase" evidence="15">
    <location>
        <begin position="209"/>
        <end position="261"/>
    </location>
</feature>
<evidence type="ECO:0000256" key="8">
    <source>
        <dbReference type="ARBA" id="ARBA00022741"/>
    </source>
</evidence>
<dbReference type="STRING" id="104452.A0A0L7LAI2"/>
<comment type="pathway">
    <text evidence="3">Cofactor metabolism; pyridoxal 5'-phosphate salvage; pyridoxal 5'-phosphate from pyridoxal: step 1/1.</text>
</comment>